<protein>
    <submittedName>
        <fullName evidence="2">Os04g0294401 protein</fullName>
    </submittedName>
</protein>
<gene>
    <name evidence="2" type="ordered locus">Os04g0294401</name>
    <name evidence="2" type="ORF">OSNPB_040294401</name>
</gene>
<accession>A0A0P0W912</accession>
<dbReference type="PaxDb" id="39947-A0A0P0W912"/>
<reference evidence="2 3" key="3">
    <citation type="journal article" date="2013" name="Rice">
        <title>Improvement of the Oryza sativa Nipponbare reference genome using next generation sequence and optical map data.</title>
        <authorList>
            <person name="Kawahara Y."/>
            <person name="de la Bastide M."/>
            <person name="Hamilton J.P."/>
            <person name="Kanamori H."/>
            <person name="McCombie W.R."/>
            <person name="Ouyang S."/>
            <person name="Schwartz D.C."/>
            <person name="Tanaka T."/>
            <person name="Wu J."/>
            <person name="Zhou S."/>
            <person name="Childs K.L."/>
            <person name="Davidson R.M."/>
            <person name="Lin H."/>
            <person name="Quesada-Ocampo L."/>
            <person name="Vaillancourt B."/>
            <person name="Sakai H."/>
            <person name="Lee S.S."/>
            <person name="Kim J."/>
            <person name="Numa H."/>
            <person name="Itoh T."/>
            <person name="Buell C.R."/>
            <person name="Matsumoto T."/>
        </authorList>
    </citation>
    <scope>NUCLEOTIDE SEQUENCE [LARGE SCALE GENOMIC DNA]</scope>
    <source>
        <strain evidence="3">cv. Nipponbare</strain>
    </source>
</reference>
<dbReference type="InParanoid" id="A0A0P0W912"/>
<reference evidence="2 3" key="2">
    <citation type="journal article" date="2013" name="Plant Cell Physiol.">
        <title>Rice Annotation Project Database (RAP-DB): an integrative and interactive database for rice genomics.</title>
        <authorList>
            <person name="Sakai H."/>
            <person name="Lee S.S."/>
            <person name="Tanaka T."/>
            <person name="Numa H."/>
            <person name="Kim J."/>
            <person name="Kawahara Y."/>
            <person name="Wakimoto H."/>
            <person name="Yang C.C."/>
            <person name="Iwamoto M."/>
            <person name="Abe T."/>
            <person name="Yamada Y."/>
            <person name="Muto A."/>
            <person name="Inokuchi H."/>
            <person name="Ikemura T."/>
            <person name="Matsumoto T."/>
            <person name="Sasaki T."/>
            <person name="Itoh T."/>
        </authorList>
    </citation>
    <scope>NUCLEOTIDE SEQUENCE [LARGE SCALE GENOMIC DNA]</scope>
    <source>
        <strain evidence="3">cv. Nipponbare</strain>
    </source>
</reference>
<dbReference type="AlphaFoldDB" id="A0A0P0W912"/>
<evidence type="ECO:0000313" key="2">
    <source>
        <dbReference type="EMBL" id="BAS88436.1"/>
    </source>
</evidence>
<keyword evidence="3" id="KW-1185">Reference proteome</keyword>
<dbReference type="EMBL" id="AP014960">
    <property type="protein sequence ID" value="BAS88436.1"/>
    <property type="molecule type" value="Genomic_DNA"/>
</dbReference>
<evidence type="ECO:0000313" key="3">
    <source>
        <dbReference type="Proteomes" id="UP000059680"/>
    </source>
</evidence>
<dbReference type="Proteomes" id="UP000059680">
    <property type="component" value="Chromosome 4"/>
</dbReference>
<name>A0A0P0W912_ORYSJ</name>
<feature type="compositionally biased region" description="Basic and acidic residues" evidence="1">
    <location>
        <begin position="88"/>
        <end position="97"/>
    </location>
</feature>
<dbReference type="Gramene" id="Os04t0294401-01">
    <property type="protein sequence ID" value="Os04t0294401-01"/>
    <property type="gene ID" value="Os04g0294401"/>
</dbReference>
<organism evidence="2 3">
    <name type="scientific">Oryza sativa subsp. japonica</name>
    <name type="common">Rice</name>
    <dbReference type="NCBI Taxonomy" id="39947"/>
    <lineage>
        <taxon>Eukaryota</taxon>
        <taxon>Viridiplantae</taxon>
        <taxon>Streptophyta</taxon>
        <taxon>Embryophyta</taxon>
        <taxon>Tracheophyta</taxon>
        <taxon>Spermatophyta</taxon>
        <taxon>Magnoliopsida</taxon>
        <taxon>Liliopsida</taxon>
        <taxon>Poales</taxon>
        <taxon>Poaceae</taxon>
        <taxon>BOP clade</taxon>
        <taxon>Oryzoideae</taxon>
        <taxon>Oryzeae</taxon>
        <taxon>Oryzinae</taxon>
        <taxon>Oryza</taxon>
        <taxon>Oryza sativa</taxon>
    </lineage>
</organism>
<evidence type="ECO:0000256" key="1">
    <source>
        <dbReference type="SAM" id="MobiDB-lite"/>
    </source>
</evidence>
<reference evidence="3" key="1">
    <citation type="journal article" date="2005" name="Nature">
        <title>The map-based sequence of the rice genome.</title>
        <authorList>
            <consortium name="International rice genome sequencing project (IRGSP)"/>
            <person name="Matsumoto T."/>
            <person name="Wu J."/>
            <person name="Kanamori H."/>
            <person name="Katayose Y."/>
            <person name="Fujisawa M."/>
            <person name="Namiki N."/>
            <person name="Mizuno H."/>
            <person name="Yamamoto K."/>
            <person name="Antonio B.A."/>
            <person name="Baba T."/>
            <person name="Sakata K."/>
            <person name="Nagamura Y."/>
            <person name="Aoki H."/>
            <person name="Arikawa K."/>
            <person name="Arita K."/>
            <person name="Bito T."/>
            <person name="Chiden Y."/>
            <person name="Fujitsuka N."/>
            <person name="Fukunaka R."/>
            <person name="Hamada M."/>
            <person name="Harada C."/>
            <person name="Hayashi A."/>
            <person name="Hijishita S."/>
            <person name="Honda M."/>
            <person name="Hosokawa S."/>
            <person name="Ichikawa Y."/>
            <person name="Idonuma A."/>
            <person name="Iijima M."/>
            <person name="Ikeda M."/>
            <person name="Ikeno M."/>
            <person name="Ito K."/>
            <person name="Ito S."/>
            <person name="Ito T."/>
            <person name="Ito Y."/>
            <person name="Ito Y."/>
            <person name="Iwabuchi A."/>
            <person name="Kamiya K."/>
            <person name="Karasawa W."/>
            <person name="Kurita K."/>
            <person name="Katagiri S."/>
            <person name="Kikuta A."/>
            <person name="Kobayashi H."/>
            <person name="Kobayashi N."/>
            <person name="Machita K."/>
            <person name="Maehara T."/>
            <person name="Masukawa M."/>
            <person name="Mizubayashi T."/>
            <person name="Mukai Y."/>
            <person name="Nagasaki H."/>
            <person name="Nagata Y."/>
            <person name="Naito S."/>
            <person name="Nakashima M."/>
            <person name="Nakama Y."/>
            <person name="Nakamichi Y."/>
            <person name="Nakamura M."/>
            <person name="Meguro A."/>
            <person name="Negishi M."/>
            <person name="Ohta I."/>
            <person name="Ohta T."/>
            <person name="Okamoto M."/>
            <person name="Ono N."/>
            <person name="Saji S."/>
            <person name="Sakaguchi M."/>
            <person name="Sakai K."/>
            <person name="Shibata M."/>
            <person name="Shimokawa T."/>
            <person name="Song J."/>
            <person name="Takazaki Y."/>
            <person name="Terasawa K."/>
            <person name="Tsugane M."/>
            <person name="Tsuji K."/>
            <person name="Ueda S."/>
            <person name="Waki K."/>
            <person name="Yamagata H."/>
            <person name="Yamamoto M."/>
            <person name="Yamamoto S."/>
            <person name="Yamane H."/>
            <person name="Yoshiki S."/>
            <person name="Yoshihara R."/>
            <person name="Yukawa K."/>
            <person name="Zhong H."/>
            <person name="Yano M."/>
            <person name="Yuan Q."/>
            <person name="Ouyang S."/>
            <person name="Liu J."/>
            <person name="Jones K.M."/>
            <person name="Gansberger K."/>
            <person name="Moffat K."/>
            <person name="Hill J."/>
            <person name="Bera J."/>
            <person name="Fadrosh D."/>
            <person name="Jin S."/>
            <person name="Johri S."/>
            <person name="Kim M."/>
            <person name="Overton L."/>
            <person name="Reardon M."/>
            <person name="Tsitrin T."/>
            <person name="Vuong H."/>
            <person name="Weaver B."/>
            <person name="Ciecko A."/>
            <person name="Tallon L."/>
            <person name="Jackson J."/>
            <person name="Pai G."/>
            <person name="Aken S.V."/>
            <person name="Utterback T."/>
            <person name="Reidmuller S."/>
            <person name="Feldblyum T."/>
            <person name="Hsiao J."/>
            <person name="Zismann V."/>
            <person name="Iobst S."/>
            <person name="de Vazeille A.R."/>
            <person name="Buell C.R."/>
            <person name="Ying K."/>
            <person name="Li Y."/>
            <person name="Lu T."/>
            <person name="Huang Y."/>
            <person name="Zhao Q."/>
            <person name="Feng Q."/>
            <person name="Zhang L."/>
            <person name="Zhu J."/>
            <person name="Weng Q."/>
            <person name="Mu J."/>
            <person name="Lu Y."/>
            <person name="Fan D."/>
            <person name="Liu Y."/>
            <person name="Guan J."/>
            <person name="Zhang Y."/>
            <person name="Yu S."/>
            <person name="Liu X."/>
            <person name="Zhang Y."/>
            <person name="Hong G."/>
            <person name="Han B."/>
            <person name="Choisne N."/>
            <person name="Demange N."/>
            <person name="Orjeda G."/>
            <person name="Samain S."/>
            <person name="Cattolico L."/>
            <person name="Pelletier E."/>
            <person name="Couloux A."/>
            <person name="Segurens B."/>
            <person name="Wincker P."/>
            <person name="D'Hont A."/>
            <person name="Scarpelli C."/>
            <person name="Weissenbach J."/>
            <person name="Salanoubat M."/>
            <person name="Quetier F."/>
            <person name="Yu Y."/>
            <person name="Kim H.R."/>
            <person name="Rambo T."/>
            <person name="Currie J."/>
            <person name="Collura K."/>
            <person name="Luo M."/>
            <person name="Yang T."/>
            <person name="Ammiraju J.S.S."/>
            <person name="Engler F."/>
            <person name="Soderlund C."/>
            <person name="Wing R.A."/>
            <person name="Palmer L.E."/>
            <person name="de la Bastide M."/>
            <person name="Spiegel L."/>
            <person name="Nascimento L."/>
            <person name="Zutavern T."/>
            <person name="O'Shaughnessy A."/>
            <person name="Dike S."/>
            <person name="Dedhia N."/>
            <person name="Preston R."/>
            <person name="Balija V."/>
            <person name="McCombie W.R."/>
            <person name="Chow T."/>
            <person name="Chen H."/>
            <person name="Chung M."/>
            <person name="Chen C."/>
            <person name="Shaw J."/>
            <person name="Wu H."/>
            <person name="Hsiao K."/>
            <person name="Chao Y."/>
            <person name="Chu M."/>
            <person name="Cheng C."/>
            <person name="Hour A."/>
            <person name="Lee P."/>
            <person name="Lin S."/>
            <person name="Lin Y."/>
            <person name="Liou J."/>
            <person name="Liu S."/>
            <person name="Hsing Y."/>
            <person name="Raghuvanshi S."/>
            <person name="Mohanty A."/>
            <person name="Bharti A.K."/>
            <person name="Gaur A."/>
            <person name="Gupta V."/>
            <person name="Kumar D."/>
            <person name="Ravi V."/>
            <person name="Vij S."/>
            <person name="Kapur A."/>
            <person name="Khurana P."/>
            <person name="Khurana P."/>
            <person name="Khurana J.P."/>
            <person name="Tyagi A.K."/>
            <person name="Gaikwad K."/>
            <person name="Singh A."/>
            <person name="Dalal V."/>
            <person name="Srivastava S."/>
            <person name="Dixit A."/>
            <person name="Pal A.K."/>
            <person name="Ghazi I.A."/>
            <person name="Yadav M."/>
            <person name="Pandit A."/>
            <person name="Bhargava A."/>
            <person name="Sureshbabu K."/>
            <person name="Batra K."/>
            <person name="Sharma T.R."/>
            <person name="Mohapatra T."/>
            <person name="Singh N.K."/>
            <person name="Messing J."/>
            <person name="Nelson A.B."/>
            <person name="Fuks G."/>
            <person name="Kavchok S."/>
            <person name="Keizer G."/>
            <person name="Linton E."/>
            <person name="Llaca V."/>
            <person name="Song R."/>
            <person name="Tanyolac B."/>
            <person name="Young S."/>
            <person name="Ho-Il K."/>
            <person name="Hahn J.H."/>
            <person name="Sangsakoo G."/>
            <person name="Vanavichit A."/>
            <person name="de Mattos Luiz.A.T."/>
            <person name="Zimmer P.D."/>
            <person name="Malone G."/>
            <person name="Dellagostin O."/>
            <person name="de Oliveira A.C."/>
            <person name="Bevan M."/>
            <person name="Bancroft I."/>
            <person name="Minx P."/>
            <person name="Cordum H."/>
            <person name="Wilson R."/>
            <person name="Cheng Z."/>
            <person name="Jin W."/>
            <person name="Jiang J."/>
            <person name="Leong S.A."/>
            <person name="Iwama H."/>
            <person name="Gojobori T."/>
            <person name="Itoh T."/>
            <person name="Niimura Y."/>
            <person name="Fujii Y."/>
            <person name="Habara T."/>
            <person name="Sakai H."/>
            <person name="Sato Y."/>
            <person name="Wilson G."/>
            <person name="Kumar K."/>
            <person name="McCouch S."/>
            <person name="Juretic N."/>
            <person name="Hoen D."/>
            <person name="Wright S."/>
            <person name="Bruskiewich R."/>
            <person name="Bureau T."/>
            <person name="Miyao A."/>
            <person name="Hirochika H."/>
            <person name="Nishikawa T."/>
            <person name="Kadowaki K."/>
            <person name="Sugiura M."/>
            <person name="Burr B."/>
            <person name="Sasaki T."/>
        </authorList>
    </citation>
    <scope>NUCLEOTIDE SEQUENCE [LARGE SCALE GENOMIC DNA]</scope>
    <source>
        <strain evidence="3">cv. Nipponbare</strain>
    </source>
</reference>
<proteinExistence type="predicted"/>
<feature type="region of interest" description="Disordered" evidence="1">
    <location>
        <begin position="86"/>
        <end position="114"/>
    </location>
</feature>
<sequence length="114" mass="11381">MPPSGGSTSRRSGRPLSAAVTVAGGALRGEELAGAEDVGSSDIGEEELRLLPAAVVAMVAILGAERKEVLTYLALVSLLLSSSPARWGEAKEGDGGRKGNGGGSSSLPLPVRLG</sequence>